<evidence type="ECO:0000259" key="4">
    <source>
        <dbReference type="PROSITE" id="PS51747"/>
    </source>
</evidence>
<keyword evidence="6" id="KW-1185">Reference proteome</keyword>
<evidence type="ECO:0000313" key="6">
    <source>
        <dbReference type="Proteomes" id="UP000221080"/>
    </source>
</evidence>
<proteinExistence type="evidence at transcript level"/>
<dbReference type="PANTHER" id="PTHR11079">
    <property type="entry name" value="CYTOSINE DEAMINASE FAMILY MEMBER"/>
    <property type="match status" value="1"/>
</dbReference>
<dbReference type="SMR" id="E3TE43"/>
<dbReference type="SUPFAM" id="SSF53927">
    <property type="entry name" value="Cytidine deaminase-like"/>
    <property type="match status" value="1"/>
</dbReference>
<dbReference type="PANTHER" id="PTHR11079:SF156">
    <property type="entry name" value="INACTIVE TRNA-SPECIFIC ADENOSINE DEAMINASE-LIKE PROTEIN 3-RELATED"/>
    <property type="match status" value="1"/>
</dbReference>
<comment type="cofactor">
    <cofactor evidence="1">
        <name>Zn(2+)</name>
        <dbReference type="ChEBI" id="CHEBI:29105"/>
    </cofactor>
</comment>
<dbReference type="GeneID" id="100528189"/>
<feature type="domain" description="CMP/dCMP-type deaminase" evidence="4">
    <location>
        <begin position="176"/>
        <end position="338"/>
    </location>
</feature>
<dbReference type="OMA" id="QHWPTSF"/>
<dbReference type="Proteomes" id="UP000221080">
    <property type="component" value="Chromosome 6"/>
</dbReference>
<dbReference type="STRING" id="7998.ENSIPUP00000012415"/>
<keyword evidence="2" id="KW-0819">tRNA processing</keyword>
<gene>
    <name evidence="5" type="primary">ADAT3</name>
    <name evidence="7" type="synonym">adat3</name>
</gene>
<dbReference type="RefSeq" id="NP_001187388.1">
    <property type="nucleotide sequence ID" value="NM_001200459.1"/>
</dbReference>
<organism evidence="5">
    <name type="scientific">Ictalurus punctatus</name>
    <name type="common">Channel catfish</name>
    <name type="synonym">Silurus punctatus</name>
    <dbReference type="NCBI Taxonomy" id="7998"/>
    <lineage>
        <taxon>Eukaryota</taxon>
        <taxon>Metazoa</taxon>
        <taxon>Chordata</taxon>
        <taxon>Craniata</taxon>
        <taxon>Vertebrata</taxon>
        <taxon>Euteleostomi</taxon>
        <taxon>Actinopterygii</taxon>
        <taxon>Neopterygii</taxon>
        <taxon>Teleostei</taxon>
        <taxon>Ostariophysi</taxon>
        <taxon>Siluriformes</taxon>
        <taxon>Ictaluridae</taxon>
        <taxon>Ictalurus</taxon>
    </lineage>
</organism>
<dbReference type="CDD" id="cd01285">
    <property type="entry name" value="nucleoside_deaminase"/>
    <property type="match status" value="1"/>
</dbReference>
<evidence type="ECO:0000313" key="7">
    <source>
        <dbReference type="RefSeq" id="NP_001187388.1"/>
    </source>
</evidence>
<dbReference type="GO" id="GO:0005737">
    <property type="term" value="C:cytoplasm"/>
    <property type="evidence" value="ECO:0007669"/>
    <property type="project" value="TreeGrafter"/>
</dbReference>
<dbReference type="InterPro" id="IPR002125">
    <property type="entry name" value="CMP_dCMP_dom"/>
</dbReference>
<dbReference type="Gene3D" id="3.40.140.10">
    <property type="entry name" value="Cytidine Deaminase, domain 2"/>
    <property type="match status" value="1"/>
</dbReference>
<reference evidence="7" key="2">
    <citation type="journal article" date="2012" name="BMC Genomics">
        <title>Efficient assembly and annotation of the transcriptome of catfish by RNA-Seq analysis of a doubled haploid homozygote.</title>
        <authorList>
            <person name="Liu S."/>
            <person name="Zhang Y."/>
            <person name="Zhou Z."/>
            <person name="Waldbieser G."/>
            <person name="Sun F."/>
            <person name="Lu J."/>
            <person name="Zhang J."/>
            <person name="Jiang Y."/>
            <person name="Zhang H."/>
            <person name="Wang X."/>
            <person name="Rajendran K.V."/>
            <person name="Khoo L."/>
            <person name="Kucuktas H."/>
            <person name="Peatman E."/>
            <person name="Liu Z."/>
        </authorList>
    </citation>
    <scope>NUCLEOTIDE SEQUENCE</scope>
</reference>
<dbReference type="OrthoDB" id="3180714at2759"/>
<comment type="similarity">
    <text evidence="3">Belongs to the cytidine and deoxycytidylate deaminase family. ADAT3 subfamily.</text>
</comment>
<evidence type="ECO:0000313" key="5">
    <source>
        <dbReference type="EMBL" id="ADO28579.1"/>
    </source>
</evidence>
<evidence type="ECO:0000256" key="1">
    <source>
        <dbReference type="ARBA" id="ARBA00001947"/>
    </source>
</evidence>
<dbReference type="Pfam" id="PF00383">
    <property type="entry name" value="dCMP_cyt_deam_1"/>
    <property type="match status" value="1"/>
</dbReference>
<dbReference type="GO" id="GO:0052717">
    <property type="term" value="F:tRNA-specific adenosine-34 deaminase activity"/>
    <property type="evidence" value="ECO:0007669"/>
    <property type="project" value="TreeGrafter"/>
</dbReference>
<accession>E3TE43</accession>
<dbReference type="AlphaFoldDB" id="E3TE43"/>
<dbReference type="CTD" id="113179"/>
<sequence length="353" mass="39401">MFKMEPETKKRKGMEYDPDSWHVLPVLSDEMSDDVKLLDAYAAPITDKRQTSRLVKDLSVVHPLADLHHIKRVRACKDKSSPHPLEVIVCLVSDVSVPTTFVTQPQRPASLTDLLSSKDFNFEGLGEPFPVRIPARAPLTRPQFEQASRHWPTSFHEDKRVTLGLKGQLFTSRQKAKIQEYMTTAVEAARSGREEGMDAVGAVIVDPKSGQIIAVGHDLTQDHPLHHAVMVCIDLVAWAQGGGVYTYEKHPACRYTASDPQLYAGHSETSGSEENVQPYICTGYELYVTREPCVMCAMALVHSRISSVFYGTASPDGALGTKYKIHCQKELNHHFDVYKGVMRQACEELTPLK</sequence>
<dbReference type="InterPro" id="IPR016193">
    <property type="entry name" value="Cytidine_deaminase-like"/>
</dbReference>
<dbReference type="KEGG" id="ipu:100528189"/>
<dbReference type="EMBL" id="GU588623">
    <property type="protein sequence ID" value="ADO28579.1"/>
    <property type="molecule type" value="mRNA"/>
</dbReference>
<name>E3TE43_ICTPU</name>
<reference evidence="5 7" key="1">
    <citation type="journal article" date="2010" name="PLoS ONE">
        <title>Identification and characterization of full-length cDNAs in channel catfish (Ictalurus punctatus) and blue catfish (Ictalurus furcatus).</title>
        <authorList>
            <person name="Chen F."/>
            <person name="Lee Y."/>
            <person name="Jiang Y."/>
            <person name="Wang S."/>
            <person name="Peatman E."/>
            <person name="Abernathy J."/>
            <person name="Liu H."/>
            <person name="Liu S."/>
            <person name="Kucuktas H."/>
            <person name="Ke C."/>
            <person name="Liu Z."/>
        </authorList>
    </citation>
    <scope>NUCLEOTIDE SEQUENCE</scope>
</reference>
<reference evidence="7" key="4">
    <citation type="submission" date="2025-04" db="UniProtKB">
        <authorList>
            <consortium name="RefSeq"/>
        </authorList>
    </citation>
    <scope>IDENTIFICATION</scope>
</reference>
<dbReference type="GO" id="GO:0008033">
    <property type="term" value="P:tRNA processing"/>
    <property type="evidence" value="ECO:0007669"/>
    <property type="project" value="UniProtKB-KW"/>
</dbReference>
<protein>
    <submittedName>
        <fullName evidence="5 7">tRNA-specific adenosine deaminase-like protein 3</fullName>
    </submittedName>
</protein>
<evidence type="ECO:0000256" key="2">
    <source>
        <dbReference type="ARBA" id="ARBA00022694"/>
    </source>
</evidence>
<reference evidence="6" key="3">
    <citation type="journal article" date="2016" name="Nat. Commun.">
        <title>The channel catfish genome sequence provides insights into the evolution of scale formation in teleosts.</title>
        <authorList>
            <person name="Liu Z."/>
            <person name="Liu S."/>
            <person name="Yao J."/>
            <person name="Bao L."/>
            <person name="Zhang J."/>
            <person name="Li Y."/>
            <person name="Jiang C."/>
            <person name="Sun L."/>
            <person name="Wang R."/>
            <person name="Zhang Y."/>
            <person name="Zhou T."/>
            <person name="Zeng Q."/>
            <person name="Fu Q."/>
            <person name="Gao S."/>
            <person name="Li N."/>
            <person name="Koren S."/>
            <person name="Jiang Y."/>
            <person name="Zimin A."/>
            <person name="Xu P."/>
            <person name="Phillippy A.M."/>
            <person name="Geng X."/>
            <person name="Song L."/>
            <person name="Sun F."/>
            <person name="Li C."/>
            <person name="Wang X."/>
            <person name="Chen A."/>
            <person name="Jin Y."/>
            <person name="Yuan Z."/>
            <person name="Yang Y."/>
            <person name="Tan S."/>
            <person name="Peatman E."/>
            <person name="Lu J."/>
            <person name="Qin Z."/>
            <person name="Dunham R."/>
            <person name="Li Z."/>
            <person name="Sonstegard T."/>
            <person name="Feng J."/>
            <person name="Danzmann R.G."/>
            <person name="Schroeder S."/>
            <person name="Scheffler B."/>
            <person name="Duke M.V."/>
            <person name="Ballard L."/>
            <person name="Kucuktas H."/>
            <person name="Kaltenboeck L."/>
            <person name="Liu H."/>
            <person name="Armbruster J."/>
            <person name="Xie Y."/>
            <person name="Kirby M.L."/>
            <person name="Tian Y."/>
            <person name="Flanagan M.E."/>
            <person name="Mu W."/>
            <person name="Waldbieser G.C."/>
        </authorList>
    </citation>
    <scope>NUCLEOTIDE SEQUENCE [LARGE SCALE GENOMIC DNA]</scope>
    <source>
        <strain evidence="6">SDA103</strain>
    </source>
</reference>
<dbReference type="PROSITE" id="PS51747">
    <property type="entry name" value="CYT_DCMP_DEAMINASES_2"/>
    <property type="match status" value="1"/>
</dbReference>
<evidence type="ECO:0000256" key="3">
    <source>
        <dbReference type="ARBA" id="ARBA00038160"/>
    </source>
</evidence>
<dbReference type="GO" id="GO:0005634">
    <property type="term" value="C:nucleus"/>
    <property type="evidence" value="ECO:0007669"/>
    <property type="project" value="TreeGrafter"/>
</dbReference>